<feature type="transmembrane region" description="Helical" evidence="6">
    <location>
        <begin position="34"/>
        <end position="54"/>
    </location>
</feature>
<gene>
    <name evidence="8" type="ORF">BQ4739_LOCUS17664</name>
</gene>
<feature type="transmembrane region" description="Helical" evidence="6">
    <location>
        <begin position="60"/>
        <end position="79"/>
    </location>
</feature>
<organism evidence="8 9">
    <name type="scientific">Tetradesmus obliquus</name>
    <name type="common">Green alga</name>
    <name type="synonym">Acutodesmus obliquus</name>
    <dbReference type="NCBI Taxonomy" id="3088"/>
    <lineage>
        <taxon>Eukaryota</taxon>
        <taxon>Viridiplantae</taxon>
        <taxon>Chlorophyta</taxon>
        <taxon>core chlorophytes</taxon>
        <taxon>Chlorophyceae</taxon>
        <taxon>CS clade</taxon>
        <taxon>Sphaeropleales</taxon>
        <taxon>Scenedesmaceae</taxon>
        <taxon>Tetradesmus</taxon>
    </lineage>
</organism>
<feature type="transmembrane region" description="Helical" evidence="6">
    <location>
        <begin position="495"/>
        <end position="514"/>
    </location>
</feature>
<keyword evidence="4 6" id="KW-0472">Membrane</keyword>
<reference evidence="8 9" key="1">
    <citation type="submission" date="2016-10" db="EMBL/GenBank/DDBJ databases">
        <authorList>
            <person name="Cai Z."/>
        </authorList>
    </citation>
    <scope>NUCLEOTIDE SEQUENCE [LARGE SCALE GENOMIC DNA]</scope>
</reference>
<dbReference type="GO" id="GO:0015297">
    <property type="term" value="F:antiporter activity"/>
    <property type="evidence" value="ECO:0007669"/>
    <property type="project" value="InterPro"/>
</dbReference>
<evidence type="ECO:0000256" key="1">
    <source>
        <dbReference type="ARBA" id="ARBA00004141"/>
    </source>
</evidence>
<evidence type="ECO:0000256" key="4">
    <source>
        <dbReference type="ARBA" id="ARBA00023136"/>
    </source>
</evidence>
<dbReference type="AlphaFoldDB" id="A0A383WKM4"/>
<evidence type="ECO:0000256" key="5">
    <source>
        <dbReference type="SAM" id="MobiDB-lite"/>
    </source>
</evidence>
<feature type="transmembrane region" description="Helical" evidence="6">
    <location>
        <begin position="297"/>
        <end position="318"/>
    </location>
</feature>
<dbReference type="InterPro" id="IPR038770">
    <property type="entry name" value="Na+/solute_symporter_sf"/>
</dbReference>
<dbReference type="Gene3D" id="1.20.1530.20">
    <property type="match status" value="2"/>
</dbReference>
<dbReference type="InterPro" id="IPR006153">
    <property type="entry name" value="Cation/H_exchanger_TM"/>
</dbReference>
<feature type="compositionally biased region" description="Low complexity" evidence="5">
    <location>
        <begin position="197"/>
        <end position="227"/>
    </location>
</feature>
<dbReference type="Pfam" id="PF00999">
    <property type="entry name" value="Na_H_Exchanger"/>
    <property type="match status" value="1"/>
</dbReference>
<comment type="subcellular location">
    <subcellularLocation>
        <location evidence="1">Membrane</location>
        <topology evidence="1">Multi-pass membrane protein</topology>
    </subcellularLocation>
</comment>
<feature type="compositionally biased region" description="Low complexity" evidence="5">
    <location>
        <begin position="247"/>
        <end position="282"/>
    </location>
</feature>
<feature type="transmembrane region" description="Helical" evidence="6">
    <location>
        <begin position="91"/>
        <end position="110"/>
    </location>
</feature>
<name>A0A383WKM4_TETOB</name>
<dbReference type="EMBL" id="FNXT01001281">
    <property type="protein sequence ID" value="SZX77306.1"/>
    <property type="molecule type" value="Genomic_DNA"/>
</dbReference>
<keyword evidence="9" id="KW-1185">Reference proteome</keyword>
<dbReference type="GO" id="GO:1902600">
    <property type="term" value="P:proton transmembrane transport"/>
    <property type="evidence" value="ECO:0007669"/>
    <property type="project" value="InterPro"/>
</dbReference>
<evidence type="ECO:0000313" key="8">
    <source>
        <dbReference type="EMBL" id="SZX77306.1"/>
    </source>
</evidence>
<evidence type="ECO:0000256" key="6">
    <source>
        <dbReference type="SAM" id="Phobius"/>
    </source>
</evidence>
<feature type="transmembrane region" description="Helical" evidence="6">
    <location>
        <begin position="469"/>
        <end position="489"/>
    </location>
</feature>
<feature type="region of interest" description="Disordered" evidence="5">
    <location>
        <begin position="197"/>
        <end position="282"/>
    </location>
</feature>
<dbReference type="GO" id="GO:0016020">
    <property type="term" value="C:membrane"/>
    <property type="evidence" value="ECO:0007669"/>
    <property type="project" value="UniProtKB-SubCell"/>
</dbReference>
<evidence type="ECO:0000256" key="2">
    <source>
        <dbReference type="ARBA" id="ARBA00022692"/>
    </source>
</evidence>
<feature type="transmembrane region" description="Helical" evidence="6">
    <location>
        <begin position="160"/>
        <end position="181"/>
    </location>
</feature>
<proteinExistence type="predicted"/>
<dbReference type="PANTHER" id="PTHR43021:SF2">
    <property type="entry name" value="CATION_H+ EXCHANGER DOMAIN-CONTAINING PROTEIN"/>
    <property type="match status" value="1"/>
</dbReference>
<dbReference type="PANTHER" id="PTHR43021">
    <property type="entry name" value="NA(+)/H(+) ANTIPORTER-RELATED"/>
    <property type="match status" value="1"/>
</dbReference>
<keyword evidence="3 6" id="KW-1133">Transmembrane helix</keyword>
<keyword evidence="2 6" id="KW-0812">Transmembrane</keyword>
<evidence type="ECO:0000256" key="3">
    <source>
        <dbReference type="ARBA" id="ARBA00022989"/>
    </source>
</evidence>
<feature type="transmembrane region" description="Helical" evidence="6">
    <location>
        <begin position="6"/>
        <end position="22"/>
    </location>
</feature>
<feature type="transmembrane region" description="Helical" evidence="6">
    <location>
        <begin position="324"/>
        <end position="343"/>
    </location>
</feature>
<protein>
    <recommendedName>
        <fullName evidence="7">Cation/H+ exchanger transmembrane domain-containing protein</fullName>
    </recommendedName>
</protein>
<sequence length="659" mass="68841">MLQHAVQAFLIAAVLSPFSYYAGKAANLLRLPQITGYLVSGIICGPYVLGILNQESVTDLNIIEGACLGIIGLAAGAELLLSELNRSKRQVVSLTAGICVMTWFFCYFAIKWSASLTPVLPSVSSSQLTAIASLGGTLMMARSPASAIAVLKEMDAKGPFVSLVMGVVVLKDVVVIVLFALNMELVPMVRLCQGCSRRSSSSSSSSRQAQVQAQQKVAGRQKQQQQQQHHHQHQQLVGRGPGTADTASGQGARHSSSSSSSWRARGQAQQQQQLAGRQPSTAAADSQDSAAFGLIHMLLPLLSVGVSITAGLLGGYLMSLTLQFQLHSMIVAAVMVAGLNGGVPPAVLLARCKQLVVLLLSTAVFSITRSLEAEPLLACVTAGMVLANRRPSGAGTDLTHEELTALINSIMRFTNVAFFGLAGASLKLAAIADSVWVALVVVLARLAAIVSGSWLGCRFGGVKQELHAQCFWMSMITQAGVAMGLARIAGTAFSGWGPAFQTVMMAIIMVNMLTGPPFFRAALIKVGEARAHFLPSHGVHQSLHRDNSEMPPLAAESSDGVVTRHTSSKTVGVAAAKSSWVHPLGSSNSSVAPRSGSGQLLQLANVGPAGKVASKADAAAADPGGDEYSHHVVVSSGTLLGDMHAAGDDDSRRVKDSTD</sequence>
<dbReference type="STRING" id="3088.A0A383WKM4"/>
<dbReference type="Proteomes" id="UP000256970">
    <property type="component" value="Unassembled WGS sequence"/>
</dbReference>
<evidence type="ECO:0000259" key="7">
    <source>
        <dbReference type="Pfam" id="PF00999"/>
    </source>
</evidence>
<evidence type="ECO:0000313" key="9">
    <source>
        <dbReference type="Proteomes" id="UP000256970"/>
    </source>
</evidence>
<feature type="transmembrane region" description="Helical" evidence="6">
    <location>
        <begin position="435"/>
        <end position="457"/>
    </location>
</feature>
<accession>A0A383WKM4</accession>
<feature type="domain" description="Cation/H+ exchanger transmembrane" evidence="7">
    <location>
        <begin position="22"/>
        <end position="186"/>
    </location>
</feature>